<dbReference type="RefSeq" id="YP_010782281.1">
    <property type="nucleotide sequence ID" value="NC_075039.1"/>
</dbReference>
<feature type="region of interest" description="Disordered" evidence="1">
    <location>
        <begin position="141"/>
        <end position="218"/>
    </location>
</feature>
<feature type="compositionally biased region" description="Low complexity" evidence="1">
    <location>
        <begin position="186"/>
        <end position="210"/>
    </location>
</feature>
<reference evidence="2" key="2">
    <citation type="journal article" date="2018" name="Nat. Commun.">
        <title>Tailed giant Tupanvirus possesses the most complete translational apparatus of the known virosphere.</title>
        <authorList>
            <person name="Abrahao J."/>
            <person name="Silva L."/>
            <person name="Silva L.S."/>
            <person name="Khalil J.Y.B."/>
            <person name="Rodrigues R."/>
            <person name="Arantes T."/>
            <person name="Assis F."/>
            <person name="Boratto P."/>
            <person name="Andrade M."/>
            <person name="Kroon E.G."/>
            <person name="Ribeiro B."/>
            <person name="Bergier I."/>
            <person name="Seligmann H."/>
            <person name="Ghigo E."/>
            <person name="Colson P."/>
            <person name="Levasseur A."/>
            <person name="Kroemer G."/>
            <person name="Raoult D."/>
            <person name="La Scola B."/>
        </authorList>
    </citation>
    <scope>NUCLEOTIDE SEQUENCE [LARGE SCALE GENOMIC DNA]</scope>
    <source>
        <strain evidence="2">Soda lake</strain>
    </source>
</reference>
<sequence>MSKYVQKLGSDKTYKRPKKTFQETLSADEISKLLQGYEKVDEIADVPLNTHIRYFKTNPDGSQTFRTGGFLHNKQNPEKFVMLSNGKQIWSVQTKGTVFFKKMSQKDEIAAIHALYKKKLAEKDETISKLKKYIRAKINNPDPNIVPNQIPMSNKRSTQTIPRYVQSQSIPKSNTIFTSAKKNTTTKNPYSNSKYKSSGSKTSNPSSKYSVPKSNKKN</sequence>
<evidence type="ECO:0000313" key="2">
    <source>
        <dbReference type="EMBL" id="QKU35609.1"/>
    </source>
</evidence>
<reference evidence="2" key="1">
    <citation type="submission" date="2017-01" db="EMBL/GenBank/DDBJ databases">
        <authorList>
            <person name="Assis F.L."/>
            <person name="Abrahao J.S."/>
            <person name="Silva L."/>
            <person name="Khalil J.B."/>
            <person name="Rodrigues R."/>
            <person name="Silva L.S."/>
            <person name="Arantes T."/>
            <person name="Boratto P."/>
            <person name="Andrade M."/>
            <person name="Kroon E.G."/>
            <person name="Ribeiro B."/>
            <person name="Bergier I."/>
            <person name="Seligmann H."/>
            <person name="Ghigo E."/>
            <person name="Colson P."/>
            <person name="Levasseur A."/>
            <person name="Raoult D."/>
            <person name="Scola B.L."/>
        </authorList>
    </citation>
    <scope>NUCLEOTIDE SEQUENCE</scope>
    <source>
        <strain evidence="2">Soda lake</strain>
    </source>
</reference>
<accession>A0A6N1NMF3</accession>
<organism evidence="2">
    <name type="scientific">Tupanvirus soda lake</name>
    <dbReference type="NCBI Taxonomy" id="2126985"/>
    <lineage>
        <taxon>Viruses</taxon>
        <taxon>Varidnaviria</taxon>
        <taxon>Bamfordvirae</taxon>
        <taxon>Nucleocytoviricota</taxon>
        <taxon>Megaviricetes</taxon>
        <taxon>Imitervirales</taxon>
        <taxon>Mimiviridae</taxon>
        <taxon>Megamimivirinae</taxon>
        <taxon>Tupanvirus</taxon>
        <taxon>Tupanvirus salinum</taxon>
    </lineage>
</organism>
<dbReference type="EMBL" id="KY523104">
    <property type="protein sequence ID" value="QKU35609.1"/>
    <property type="molecule type" value="Genomic_DNA"/>
</dbReference>
<proteinExistence type="predicted"/>
<evidence type="ECO:0000256" key="1">
    <source>
        <dbReference type="SAM" id="MobiDB-lite"/>
    </source>
</evidence>
<protein>
    <submittedName>
        <fullName evidence="2">Uncharacterized protein</fullName>
    </submittedName>
</protein>
<name>A0A6N1NMF3_9VIRU</name>
<dbReference type="GeneID" id="80519045"/>
<dbReference type="KEGG" id="vg:80519045"/>
<feature type="compositionally biased region" description="Polar residues" evidence="1">
    <location>
        <begin position="146"/>
        <end position="185"/>
    </location>
</feature>